<evidence type="ECO:0000313" key="2">
    <source>
        <dbReference type="Proteomes" id="UP000435138"/>
    </source>
</evidence>
<name>A0A6A8AD62_9HYPH</name>
<sequence length="96" mass="10710">MSHETDLSDQKPEKLIRMANQIGTFFLSQPKNTQIEGVATHINKFWEPRMRQQLFAHIDNGGDGLMAIVKDASALIRRTGCDEKVQAQFPAPGDTA</sequence>
<dbReference type="RefSeq" id="WP_153355380.1">
    <property type="nucleotide sequence ID" value="NZ_JAYKOO010000009.1"/>
</dbReference>
<dbReference type="Pfam" id="PF11390">
    <property type="entry name" value="FdsD"/>
    <property type="match status" value="1"/>
</dbReference>
<proteinExistence type="predicted"/>
<dbReference type="Proteomes" id="UP000435138">
    <property type="component" value="Unassembled WGS sequence"/>
</dbReference>
<protein>
    <submittedName>
        <fullName evidence="1">Formate dehydrogenase</fullName>
    </submittedName>
</protein>
<accession>A0A6A8AD62</accession>
<dbReference type="InterPro" id="IPR021074">
    <property type="entry name" value="Formate_DH_dsu"/>
</dbReference>
<dbReference type="AlphaFoldDB" id="A0A6A8AD62"/>
<gene>
    <name evidence="1" type="ORF">GAO09_17625</name>
</gene>
<organism evidence="1 2">
    <name type="scientific">Endobacterium cereale</name>
    <dbReference type="NCBI Taxonomy" id="2663029"/>
    <lineage>
        <taxon>Bacteria</taxon>
        <taxon>Pseudomonadati</taxon>
        <taxon>Pseudomonadota</taxon>
        <taxon>Alphaproteobacteria</taxon>
        <taxon>Hyphomicrobiales</taxon>
        <taxon>Rhizobiaceae</taxon>
        <taxon>Endobacterium</taxon>
    </lineage>
</organism>
<dbReference type="EMBL" id="WIXI01000046">
    <property type="protein sequence ID" value="MQY47858.1"/>
    <property type="molecule type" value="Genomic_DNA"/>
</dbReference>
<evidence type="ECO:0000313" key="1">
    <source>
        <dbReference type="EMBL" id="MQY47858.1"/>
    </source>
</evidence>
<comment type="caution">
    <text evidence="1">The sequence shown here is derived from an EMBL/GenBank/DDBJ whole genome shotgun (WGS) entry which is preliminary data.</text>
</comment>
<reference evidence="1 2" key="1">
    <citation type="submission" date="2019-11" db="EMBL/GenBank/DDBJ databases">
        <title>Genome analysis of Rhizobacterium cereale a novel genus and species isolated from maize roots in North Spain.</title>
        <authorList>
            <person name="Menendez E."/>
            <person name="Flores-Felix J.D."/>
            <person name="Ramirez-Bahena M.-H."/>
            <person name="Igual J.M."/>
            <person name="Garcia-Fraile P."/>
            <person name="Peix A."/>
            <person name="Velazquez E."/>
        </authorList>
    </citation>
    <scope>NUCLEOTIDE SEQUENCE [LARGE SCALE GENOMIC DNA]</scope>
    <source>
        <strain evidence="1 2">RZME27</strain>
    </source>
</reference>
<keyword evidence="2" id="KW-1185">Reference proteome</keyword>